<keyword evidence="6" id="KW-0326">Glycosidase</keyword>
<keyword evidence="2" id="KW-0964">Secreted</keyword>
<evidence type="ECO:0000313" key="9">
    <source>
        <dbReference type="EMBL" id="KAL3525542.1"/>
    </source>
</evidence>
<gene>
    <name evidence="9" type="ORF">ACH5RR_013914</name>
</gene>
<dbReference type="Proteomes" id="UP001630127">
    <property type="component" value="Unassembled WGS sequence"/>
</dbReference>
<feature type="signal peptide" evidence="7">
    <location>
        <begin position="1"/>
        <end position="24"/>
    </location>
</feature>
<dbReference type="SUPFAM" id="SSF52279">
    <property type="entry name" value="Beta-D-glucan exohydrolase, C-terminal domain"/>
    <property type="match status" value="1"/>
</dbReference>
<dbReference type="Gene3D" id="3.20.20.300">
    <property type="entry name" value="Glycoside hydrolase, family 3, N-terminal domain"/>
    <property type="match status" value="1"/>
</dbReference>
<dbReference type="InterPro" id="IPR017853">
    <property type="entry name" value="GH"/>
</dbReference>
<evidence type="ECO:0000256" key="5">
    <source>
        <dbReference type="ARBA" id="ARBA00023180"/>
    </source>
</evidence>
<dbReference type="InterPro" id="IPR044993">
    <property type="entry name" value="BXL"/>
</dbReference>
<keyword evidence="4" id="KW-0378">Hydrolase</keyword>
<keyword evidence="3 7" id="KW-0732">Signal</keyword>
<evidence type="ECO:0000256" key="7">
    <source>
        <dbReference type="SAM" id="SignalP"/>
    </source>
</evidence>
<dbReference type="PANTHER" id="PTHR42721:SF1">
    <property type="entry name" value="BETA-D-XYLOSIDASE 6-RELATED"/>
    <property type="match status" value="1"/>
</dbReference>
<proteinExistence type="predicted"/>
<evidence type="ECO:0000313" key="10">
    <source>
        <dbReference type="Proteomes" id="UP001630127"/>
    </source>
</evidence>
<dbReference type="FunFam" id="3.40.50.1700:FF:000001">
    <property type="entry name" value="probable beta-D-xylosidase 2"/>
    <property type="match status" value="1"/>
</dbReference>
<dbReference type="Pfam" id="PF01915">
    <property type="entry name" value="Glyco_hydro_3_C"/>
    <property type="match status" value="1"/>
</dbReference>
<evidence type="ECO:0000259" key="8">
    <source>
        <dbReference type="SMART" id="SM01217"/>
    </source>
</evidence>
<keyword evidence="10" id="KW-1185">Reference proteome</keyword>
<dbReference type="InterPro" id="IPR001764">
    <property type="entry name" value="Glyco_hydro_3_N"/>
</dbReference>
<dbReference type="AlphaFoldDB" id="A0ABD3A531"/>
<dbReference type="Gene3D" id="3.40.50.1700">
    <property type="entry name" value="Glycoside hydrolase family 3 C-terminal domain"/>
    <property type="match status" value="1"/>
</dbReference>
<dbReference type="PANTHER" id="PTHR42721">
    <property type="entry name" value="SUGAR HYDROLASE-RELATED"/>
    <property type="match status" value="1"/>
</dbReference>
<reference evidence="9 10" key="1">
    <citation type="submission" date="2024-11" db="EMBL/GenBank/DDBJ databases">
        <title>A near-complete genome assembly of Cinchona calisaya.</title>
        <authorList>
            <person name="Lian D.C."/>
            <person name="Zhao X.W."/>
            <person name="Wei L."/>
        </authorList>
    </citation>
    <scope>NUCLEOTIDE SEQUENCE [LARGE SCALE GENOMIC DNA]</scope>
    <source>
        <tissue evidence="9">Nenye</tissue>
    </source>
</reference>
<sequence>MSNVFRFLFLSIITVLHFVQPICAHLQYPCKPPHHTYQFCNTSLPIKTRAKSLISILTLDEKIQQLSDNVTQIPRLGIPAYEWWSESLHGIATNGPGISFNGTIKSATAFPQVILTAAAFNRTLWNEIAKAIAVEARAMYNLGQAGLTFWAPNINIFRDPRWGRGQETPGEDPMVTSAYAIEYVRGFQGQNGRGVGGGNRHLFGERRFLKNDDDDEKSGSLMLSACCKHYTAYDLDKWGGFTRYDFNAKVSKQDMEDTYQPPFQSCIVQGKASCLMCSYNRVNGIPACADRDLLQKARKDWGFKGYITSDCDAVATIFENNNFTKTPEEAVAVALKAGTDINCGTYMLRHMKSAIDKGKVSVKDIDQALFNLFSVLLRLGLFDGNPSGNQFGNLGSENVCSSEHKKLALEATKQGIVLLKNNQKFLPWSKSEVSSVAIIGPMANITNIGGDYTGFSCKPESILQGLQNYVKDTFYAAGCRDVPCNSSDGIPEAVSIAKEAEYVIVMAGLDLSQETEDLDRYSLLLPGHQMALISSVASVTKKPVVLVLTGGGPIDVSFAERDLRIASIIWIGYPGETGGKALSEILFGDYNPGGRLPMTWYPESFTSVPMSDMNMRADPSRGYPGRTYRFYIGDRVYGFGHGLSYANFSYKILSAPERLSLSGYIRADSQGHILHGRGNGLDYIRVDDVAYCNSLRFYVQILVNNNGNLGGSQVILLFSQVPKYFKGAPERQIIGFDRVHAQSYRSAETSILVDPCQHLSIVNEQGSKILPLGDHTLIVEDMKHTLSIET</sequence>
<organism evidence="9 10">
    <name type="scientific">Cinchona calisaya</name>
    <dbReference type="NCBI Taxonomy" id="153742"/>
    <lineage>
        <taxon>Eukaryota</taxon>
        <taxon>Viridiplantae</taxon>
        <taxon>Streptophyta</taxon>
        <taxon>Embryophyta</taxon>
        <taxon>Tracheophyta</taxon>
        <taxon>Spermatophyta</taxon>
        <taxon>Magnoliopsida</taxon>
        <taxon>eudicotyledons</taxon>
        <taxon>Gunneridae</taxon>
        <taxon>Pentapetalae</taxon>
        <taxon>asterids</taxon>
        <taxon>lamiids</taxon>
        <taxon>Gentianales</taxon>
        <taxon>Rubiaceae</taxon>
        <taxon>Cinchonoideae</taxon>
        <taxon>Cinchoneae</taxon>
        <taxon>Cinchona</taxon>
    </lineage>
</organism>
<evidence type="ECO:0000256" key="4">
    <source>
        <dbReference type="ARBA" id="ARBA00022801"/>
    </source>
</evidence>
<evidence type="ECO:0000256" key="2">
    <source>
        <dbReference type="ARBA" id="ARBA00022525"/>
    </source>
</evidence>
<evidence type="ECO:0000256" key="3">
    <source>
        <dbReference type="ARBA" id="ARBA00022729"/>
    </source>
</evidence>
<dbReference type="InterPro" id="IPR036962">
    <property type="entry name" value="Glyco_hydro_3_N_sf"/>
</dbReference>
<keyword evidence="5" id="KW-0325">Glycoprotein</keyword>
<dbReference type="InterPro" id="IPR013783">
    <property type="entry name" value="Ig-like_fold"/>
</dbReference>
<evidence type="ECO:0000256" key="1">
    <source>
        <dbReference type="ARBA" id="ARBA00004613"/>
    </source>
</evidence>
<feature type="chain" id="PRO_5044800252" description="Fibronectin type III-like domain-containing protein" evidence="7">
    <location>
        <begin position="25"/>
        <end position="790"/>
    </location>
</feature>
<dbReference type="GO" id="GO:0005576">
    <property type="term" value="C:extracellular region"/>
    <property type="evidence" value="ECO:0007669"/>
    <property type="project" value="UniProtKB-SubCell"/>
</dbReference>
<evidence type="ECO:0000256" key="6">
    <source>
        <dbReference type="ARBA" id="ARBA00023295"/>
    </source>
</evidence>
<dbReference type="SUPFAM" id="SSF51445">
    <property type="entry name" value="(Trans)glycosidases"/>
    <property type="match status" value="1"/>
</dbReference>
<dbReference type="GO" id="GO:0004553">
    <property type="term" value="F:hydrolase activity, hydrolyzing O-glycosyl compounds"/>
    <property type="evidence" value="ECO:0007669"/>
    <property type="project" value="UniProtKB-ARBA"/>
</dbReference>
<dbReference type="EMBL" id="JBJUIK010000006">
    <property type="protein sequence ID" value="KAL3525542.1"/>
    <property type="molecule type" value="Genomic_DNA"/>
</dbReference>
<comment type="caution">
    <text evidence="9">The sequence shown here is derived from an EMBL/GenBank/DDBJ whole genome shotgun (WGS) entry which is preliminary data.</text>
</comment>
<feature type="domain" description="Fibronectin type III-like" evidence="8">
    <location>
        <begin position="713"/>
        <end position="783"/>
    </location>
</feature>
<accession>A0ABD3A531</accession>
<name>A0ABD3A531_9GENT</name>
<dbReference type="FunFam" id="3.20.20.300:FF:000004">
    <property type="entry name" value="probable beta-D-xylosidase 7"/>
    <property type="match status" value="1"/>
</dbReference>
<dbReference type="InterPro" id="IPR002772">
    <property type="entry name" value="Glyco_hydro_3_C"/>
</dbReference>
<dbReference type="InterPro" id="IPR036881">
    <property type="entry name" value="Glyco_hydro_3_C_sf"/>
</dbReference>
<dbReference type="Gene3D" id="2.60.40.10">
    <property type="entry name" value="Immunoglobulins"/>
    <property type="match status" value="1"/>
</dbReference>
<dbReference type="InterPro" id="IPR026891">
    <property type="entry name" value="Fn3-like"/>
</dbReference>
<protein>
    <recommendedName>
        <fullName evidence="8">Fibronectin type III-like domain-containing protein</fullName>
    </recommendedName>
</protein>
<dbReference type="SMART" id="SM01217">
    <property type="entry name" value="Fn3_like"/>
    <property type="match status" value="1"/>
</dbReference>
<comment type="subcellular location">
    <subcellularLocation>
        <location evidence="1">Secreted</location>
    </subcellularLocation>
</comment>
<dbReference type="Pfam" id="PF00933">
    <property type="entry name" value="Glyco_hydro_3"/>
    <property type="match status" value="1"/>
</dbReference>